<feature type="non-terminal residue" evidence="6">
    <location>
        <position position="1"/>
    </location>
</feature>
<evidence type="ECO:0000256" key="1">
    <source>
        <dbReference type="ARBA" id="ARBA00004141"/>
    </source>
</evidence>
<evidence type="ECO:0000256" key="5">
    <source>
        <dbReference type="SAM" id="Phobius"/>
    </source>
</evidence>
<reference evidence="6" key="1">
    <citation type="journal article" date="2014" name="PLoS Genet.">
        <title>Signature Gene Expression Reveals Novel Clues to the Molecular Mechanisms of Dimorphic Transition in Penicillium marneffei.</title>
        <authorList>
            <person name="Yang E."/>
            <person name="Wang G."/>
            <person name="Cai J."/>
            <person name="Woo P.C."/>
            <person name="Lau S.K."/>
            <person name="Yuen K.-Y."/>
            <person name="Chow W.-N."/>
            <person name="Lin X."/>
        </authorList>
    </citation>
    <scope>NUCLEOTIDE SEQUENCE [LARGE SCALE GENOMIC DNA]</scope>
    <source>
        <strain evidence="6">PM1</strain>
    </source>
</reference>
<feature type="transmembrane region" description="Helical" evidence="5">
    <location>
        <begin position="101"/>
        <end position="119"/>
    </location>
</feature>
<evidence type="ECO:0000256" key="2">
    <source>
        <dbReference type="ARBA" id="ARBA00022692"/>
    </source>
</evidence>
<gene>
    <name evidence="6" type="ORF">GQ26_0023360</name>
</gene>
<sequence length="123" mass="13600">LKTTEGERSIKNHYPPKGSVQLIYLLLLTILGTRLFTKSSITILPARVYNPESSQVPIQWRNGRIIVLLVLTGVLFIAFVLVQALLPQTATIPPHILKQRSVAGSFLATICTGASQYMFGRHS</sequence>
<keyword evidence="4 5" id="KW-0472">Membrane</keyword>
<dbReference type="AlphaFoldDB" id="A0A093VSH7"/>
<keyword evidence="2 5" id="KW-0812">Transmembrane</keyword>
<comment type="caution">
    <text evidence="6">The sequence shown here is derived from an EMBL/GenBank/DDBJ whole genome shotgun (WGS) entry which is preliminary data.</text>
</comment>
<comment type="subcellular location">
    <subcellularLocation>
        <location evidence="1">Membrane</location>
        <topology evidence="1">Multi-pass membrane protein</topology>
    </subcellularLocation>
</comment>
<accession>A0A093VSH7</accession>
<keyword evidence="3 5" id="KW-1133">Transmembrane helix</keyword>
<dbReference type="EMBL" id="JPOX01000002">
    <property type="protein sequence ID" value="KFX52959.1"/>
    <property type="molecule type" value="Genomic_DNA"/>
</dbReference>
<evidence type="ECO:0000256" key="3">
    <source>
        <dbReference type="ARBA" id="ARBA00022989"/>
    </source>
</evidence>
<dbReference type="GO" id="GO:0005886">
    <property type="term" value="C:plasma membrane"/>
    <property type="evidence" value="ECO:0007669"/>
    <property type="project" value="TreeGrafter"/>
</dbReference>
<dbReference type="PANTHER" id="PTHR23501:SF153">
    <property type="entry name" value="AFLATOXIN EFFLUX PUMP, PUTATIVE-RELATED"/>
    <property type="match status" value="1"/>
</dbReference>
<feature type="transmembrane region" description="Helical" evidence="5">
    <location>
        <begin position="22"/>
        <end position="44"/>
    </location>
</feature>
<proteinExistence type="predicted"/>
<dbReference type="GO" id="GO:0022857">
    <property type="term" value="F:transmembrane transporter activity"/>
    <property type="evidence" value="ECO:0007669"/>
    <property type="project" value="TreeGrafter"/>
</dbReference>
<organism evidence="6">
    <name type="scientific">Talaromyces marneffei PM1</name>
    <dbReference type="NCBI Taxonomy" id="1077442"/>
    <lineage>
        <taxon>Eukaryota</taxon>
        <taxon>Fungi</taxon>
        <taxon>Dikarya</taxon>
        <taxon>Ascomycota</taxon>
        <taxon>Pezizomycotina</taxon>
        <taxon>Eurotiomycetes</taxon>
        <taxon>Eurotiomycetidae</taxon>
        <taxon>Eurotiales</taxon>
        <taxon>Trichocomaceae</taxon>
        <taxon>Talaromyces</taxon>
        <taxon>Talaromyces sect. Talaromyces</taxon>
    </lineage>
</organism>
<name>A0A093VSH7_TALMA</name>
<dbReference type="HOGENOM" id="CLU_2020857_0_0_1"/>
<dbReference type="PANTHER" id="PTHR23501">
    <property type="entry name" value="MAJOR FACILITATOR SUPERFAMILY"/>
    <property type="match status" value="1"/>
</dbReference>
<protein>
    <submittedName>
        <fullName evidence="6">Putative HC-toxin efflux carrier TOXA</fullName>
    </submittedName>
</protein>
<evidence type="ECO:0000313" key="6">
    <source>
        <dbReference type="EMBL" id="KFX52959.1"/>
    </source>
</evidence>
<feature type="transmembrane region" description="Helical" evidence="5">
    <location>
        <begin position="65"/>
        <end position="86"/>
    </location>
</feature>
<evidence type="ECO:0000256" key="4">
    <source>
        <dbReference type="ARBA" id="ARBA00023136"/>
    </source>
</evidence>